<protein>
    <submittedName>
        <fullName evidence="2">Uncharacterized protein</fullName>
    </submittedName>
</protein>
<reference evidence="2" key="1">
    <citation type="journal article" date="2020" name="Phytopathology">
        <title>Genome Sequence Resources of Colletotrichum truncatum, C. plurivorum, C. musicola, and C. sojae: Four Species Pathogenic to Soybean (Glycine max).</title>
        <authorList>
            <person name="Rogerio F."/>
            <person name="Boufleur T.R."/>
            <person name="Ciampi-Guillardi M."/>
            <person name="Sukno S.A."/>
            <person name="Thon M.R."/>
            <person name="Massola Junior N.S."/>
            <person name="Baroncelli R."/>
        </authorList>
    </citation>
    <scope>NUCLEOTIDE SEQUENCE</scope>
    <source>
        <strain evidence="2">LFN0074</strain>
    </source>
</reference>
<evidence type="ECO:0000313" key="2">
    <source>
        <dbReference type="EMBL" id="KAF6844568.1"/>
    </source>
</evidence>
<evidence type="ECO:0000313" key="3">
    <source>
        <dbReference type="Proteomes" id="UP000639643"/>
    </source>
</evidence>
<name>A0A8H6NXY4_9PEZI</name>
<sequence>MRYMRSRASWPPHDIIYRSLSSPPASCNSTFHAGPSDNGEAGLLCLETIRPSHARWPEADVGTRHGTRDEGNWLRGATRAPVLSSGGIEPWDETQTWRTECSETPASRLSTSTSTRNFHNPHDPTAAPFPRLTSSSIDVLANHPTASASEDAYFIRGREKAESGQVVQLLRT</sequence>
<feature type="region of interest" description="Disordered" evidence="1">
    <location>
        <begin position="84"/>
        <end position="129"/>
    </location>
</feature>
<keyword evidence="3" id="KW-1185">Reference proteome</keyword>
<feature type="compositionally biased region" description="Polar residues" evidence="1">
    <location>
        <begin position="93"/>
        <end position="118"/>
    </location>
</feature>
<comment type="caution">
    <text evidence="2">The sequence shown here is derived from an EMBL/GenBank/DDBJ whole genome shotgun (WGS) entry which is preliminary data.</text>
</comment>
<organism evidence="2 3">
    <name type="scientific">Colletotrichum musicola</name>
    <dbReference type="NCBI Taxonomy" id="2175873"/>
    <lineage>
        <taxon>Eukaryota</taxon>
        <taxon>Fungi</taxon>
        <taxon>Dikarya</taxon>
        <taxon>Ascomycota</taxon>
        <taxon>Pezizomycotina</taxon>
        <taxon>Sordariomycetes</taxon>
        <taxon>Hypocreomycetidae</taxon>
        <taxon>Glomerellales</taxon>
        <taxon>Glomerellaceae</taxon>
        <taxon>Colletotrichum</taxon>
        <taxon>Colletotrichum orchidearum species complex</taxon>
    </lineage>
</organism>
<evidence type="ECO:0000256" key="1">
    <source>
        <dbReference type="SAM" id="MobiDB-lite"/>
    </source>
</evidence>
<gene>
    <name evidence="2" type="ORF">CMUS01_00954</name>
</gene>
<dbReference type="Proteomes" id="UP000639643">
    <property type="component" value="Unassembled WGS sequence"/>
</dbReference>
<dbReference type="AlphaFoldDB" id="A0A8H6NXY4"/>
<accession>A0A8H6NXY4</accession>
<proteinExistence type="predicted"/>
<dbReference type="EMBL" id="WIGM01000014">
    <property type="protein sequence ID" value="KAF6844568.1"/>
    <property type="molecule type" value="Genomic_DNA"/>
</dbReference>